<keyword evidence="1" id="KW-0812">Transmembrane</keyword>
<dbReference type="Proteomes" id="UP000552644">
    <property type="component" value="Unassembled WGS sequence"/>
</dbReference>
<feature type="transmembrane region" description="Helical" evidence="1">
    <location>
        <begin position="30"/>
        <end position="46"/>
    </location>
</feature>
<feature type="transmembrane region" description="Helical" evidence="1">
    <location>
        <begin position="7"/>
        <end position="24"/>
    </location>
</feature>
<evidence type="ECO:0000313" key="3">
    <source>
        <dbReference type="Proteomes" id="UP000552644"/>
    </source>
</evidence>
<dbReference type="AlphaFoldDB" id="A0A7W7QVX2"/>
<comment type="caution">
    <text evidence="2">The sequence shown here is derived from an EMBL/GenBank/DDBJ whole genome shotgun (WGS) entry which is preliminary data.</text>
</comment>
<gene>
    <name evidence="2" type="ORF">FHS44_007919</name>
</gene>
<accession>A0A7W7QVX2</accession>
<dbReference type="RefSeq" id="WP_184725376.1">
    <property type="nucleotide sequence ID" value="NZ_JACHJP010000016.1"/>
</dbReference>
<proteinExistence type="predicted"/>
<sequence length="48" mass="5099">MSLRERYLLHAATAVAILALTVSIDGMGLATLLCAATVLFFLVCAFRA</sequence>
<dbReference type="EMBL" id="JACHJP010000016">
    <property type="protein sequence ID" value="MBB4920767.1"/>
    <property type="molecule type" value="Genomic_DNA"/>
</dbReference>
<evidence type="ECO:0000256" key="1">
    <source>
        <dbReference type="SAM" id="Phobius"/>
    </source>
</evidence>
<keyword evidence="1" id="KW-1133">Transmembrane helix</keyword>
<keyword evidence="1" id="KW-0472">Membrane</keyword>
<name>A0A7W7QVX2_9ACTN</name>
<protein>
    <submittedName>
        <fullName evidence="2">Uncharacterized protein</fullName>
    </submittedName>
</protein>
<reference evidence="2 3" key="1">
    <citation type="submission" date="2020-08" db="EMBL/GenBank/DDBJ databases">
        <title>Genomic Encyclopedia of Type Strains, Phase III (KMG-III): the genomes of soil and plant-associated and newly described type strains.</title>
        <authorList>
            <person name="Whitman W."/>
        </authorList>
    </citation>
    <scope>NUCLEOTIDE SEQUENCE [LARGE SCALE GENOMIC DNA]</scope>
    <source>
        <strain evidence="2 3">CECT 8840</strain>
    </source>
</reference>
<organism evidence="2 3">
    <name type="scientific">Streptosporangium saharense</name>
    <dbReference type="NCBI Taxonomy" id="1706840"/>
    <lineage>
        <taxon>Bacteria</taxon>
        <taxon>Bacillati</taxon>
        <taxon>Actinomycetota</taxon>
        <taxon>Actinomycetes</taxon>
        <taxon>Streptosporangiales</taxon>
        <taxon>Streptosporangiaceae</taxon>
        <taxon>Streptosporangium</taxon>
    </lineage>
</organism>
<evidence type="ECO:0000313" key="2">
    <source>
        <dbReference type="EMBL" id="MBB4920767.1"/>
    </source>
</evidence>
<keyword evidence="3" id="KW-1185">Reference proteome</keyword>